<evidence type="ECO:0000256" key="1">
    <source>
        <dbReference type="ARBA" id="ARBA00022723"/>
    </source>
</evidence>
<dbReference type="EMBL" id="BAABUJ010000054">
    <property type="protein sequence ID" value="GAA5805963.1"/>
    <property type="molecule type" value="Genomic_DNA"/>
</dbReference>
<feature type="domain" description="C2H2-type" evidence="7">
    <location>
        <begin position="92"/>
        <end position="121"/>
    </location>
</feature>
<dbReference type="SMART" id="SM00355">
    <property type="entry name" value="ZnF_C2H2"/>
    <property type="match status" value="4"/>
</dbReference>
<reference evidence="8 9" key="1">
    <citation type="submission" date="2024-04" db="EMBL/GenBank/DDBJ databases">
        <title>genome sequences of Mucor flavus KT1a and Helicostylum pulchrum KT1b strains isolation_sourced from the surface of a dry-aged beef.</title>
        <authorList>
            <person name="Toyotome T."/>
            <person name="Hosono M."/>
            <person name="Torimaru M."/>
            <person name="Fukuda K."/>
            <person name="Mikami N."/>
        </authorList>
    </citation>
    <scope>NUCLEOTIDE SEQUENCE [LARGE SCALE GENOMIC DNA]</scope>
    <source>
        <strain evidence="8 9">KT1b</strain>
    </source>
</reference>
<feature type="domain" description="C2H2-type" evidence="7">
    <location>
        <begin position="45"/>
        <end position="70"/>
    </location>
</feature>
<comment type="caution">
    <text evidence="8">The sequence shown here is derived from an EMBL/GenBank/DDBJ whole genome shotgun (WGS) entry which is preliminary data.</text>
</comment>
<accession>A0ABP9YG83</accession>
<dbReference type="PANTHER" id="PTHR14003">
    <property type="entry name" value="TRANSCRIPTIONAL REPRESSOR PROTEIN YY"/>
    <property type="match status" value="1"/>
</dbReference>
<evidence type="ECO:0000256" key="6">
    <source>
        <dbReference type="SAM" id="MobiDB-lite"/>
    </source>
</evidence>
<evidence type="ECO:0000259" key="7">
    <source>
        <dbReference type="PROSITE" id="PS50157"/>
    </source>
</evidence>
<proteinExistence type="predicted"/>
<dbReference type="PANTHER" id="PTHR14003:SF19">
    <property type="entry name" value="YY2 TRANSCRIPTION FACTOR"/>
    <property type="match status" value="1"/>
</dbReference>
<feature type="compositionally biased region" description="Polar residues" evidence="6">
    <location>
        <begin position="1"/>
        <end position="19"/>
    </location>
</feature>
<evidence type="ECO:0000313" key="8">
    <source>
        <dbReference type="EMBL" id="GAA5805963.1"/>
    </source>
</evidence>
<keyword evidence="9" id="KW-1185">Reference proteome</keyword>
<organism evidence="8 9">
    <name type="scientific">Helicostylum pulchrum</name>
    <dbReference type="NCBI Taxonomy" id="562976"/>
    <lineage>
        <taxon>Eukaryota</taxon>
        <taxon>Fungi</taxon>
        <taxon>Fungi incertae sedis</taxon>
        <taxon>Mucoromycota</taxon>
        <taxon>Mucoromycotina</taxon>
        <taxon>Mucoromycetes</taxon>
        <taxon>Mucorales</taxon>
        <taxon>Mucorineae</taxon>
        <taxon>Mucoraceae</taxon>
        <taxon>Helicostylum</taxon>
    </lineage>
</organism>
<name>A0ABP9YG83_9FUNG</name>
<dbReference type="PROSITE" id="PS50157">
    <property type="entry name" value="ZINC_FINGER_C2H2_2"/>
    <property type="match status" value="4"/>
</dbReference>
<feature type="domain" description="C2H2-type" evidence="7">
    <location>
        <begin position="122"/>
        <end position="151"/>
    </location>
</feature>
<dbReference type="SUPFAM" id="SSF57667">
    <property type="entry name" value="beta-beta-alpha zinc fingers"/>
    <property type="match status" value="3"/>
</dbReference>
<evidence type="ECO:0000256" key="2">
    <source>
        <dbReference type="ARBA" id="ARBA00022737"/>
    </source>
</evidence>
<evidence type="ECO:0000256" key="3">
    <source>
        <dbReference type="ARBA" id="ARBA00022771"/>
    </source>
</evidence>
<dbReference type="InterPro" id="IPR013087">
    <property type="entry name" value="Znf_C2H2_type"/>
</dbReference>
<dbReference type="InterPro" id="IPR036236">
    <property type="entry name" value="Znf_C2H2_sf"/>
</dbReference>
<keyword evidence="3 5" id="KW-0863">Zinc-finger</keyword>
<evidence type="ECO:0000256" key="4">
    <source>
        <dbReference type="ARBA" id="ARBA00022833"/>
    </source>
</evidence>
<sequence length="182" mass="20737">MNNNLPSLHEQSPYRTQQYRPPPANNVPEHYNPTSSGMYESRKLFTCNEPGCSEYFDQPGGLRIHQRNAHGRGVGGSSAEQDHMRSSQTRPYVCPYAECGKSFTQYGNLKTHSRKHTGERPYHCTYDGCDKAFTQLGNLKTHEKIHWPVKPFMCAFPNCGKGFTQRGNLKTHQVKVHQIVPQ</sequence>
<evidence type="ECO:0000256" key="5">
    <source>
        <dbReference type="PROSITE-ProRule" id="PRU00042"/>
    </source>
</evidence>
<feature type="region of interest" description="Disordered" evidence="6">
    <location>
        <begin position="1"/>
        <end position="35"/>
    </location>
</feature>
<dbReference type="Proteomes" id="UP001476247">
    <property type="component" value="Unassembled WGS sequence"/>
</dbReference>
<dbReference type="Gene3D" id="3.30.160.60">
    <property type="entry name" value="Classic Zinc Finger"/>
    <property type="match status" value="4"/>
</dbReference>
<keyword evidence="2" id="KW-0677">Repeat</keyword>
<keyword evidence="1" id="KW-0479">Metal-binding</keyword>
<feature type="domain" description="C2H2-type" evidence="7">
    <location>
        <begin position="152"/>
        <end position="177"/>
    </location>
</feature>
<gene>
    <name evidence="8" type="ORF">HPULCUR_011490</name>
</gene>
<evidence type="ECO:0000313" key="9">
    <source>
        <dbReference type="Proteomes" id="UP001476247"/>
    </source>
</evidence>
<protein>
    <recommendedName>
        <fullName evidence="7">C2H2-type domain-containing protein</fullName>
    </recommendedName>
</protein>
<dbReference type="PROSITE" id="PS00028">
    <property type="entry name" value="ZINC_FINGER_C2H2_1"/>
    <property type="match status" value="4"/>
</dbReference>
<dbReference type="Pfam" id="PF00096">
    <property type="entry name" value="zf-C2H2"/>
    <property type="match status" value="4"/>
</dbReference>
<keyword evidence="4" id="KW-0862">Zinc</keyword>